<sequence>MQHAVLNGAAHRALPRGRYLALAPAACVARPGGARARMRAPGAGRALSSADHLSGHGCLSP</sequence>
<comment type="caution">
    <text evidence="2">The sequence shown here is derived from an EMBL/GenBank/DDBJ whole genome shotgun (WGS) entry which is preliminary data.</text>
</comment>
<dbReference type="AlphaFoldDB" id="A0AAW9CTF0"/>
<proteinExistence type="predicted"/>
<accession>A0AAW9CTF0</accession>
<dbReference type="EMBL" id="QXCT01000001">
    <property type="protein sequence ID" value="MDW9252901.1"/>
    <property type="molecule type" value="Genomic_DNA"/>
</dbReference>
<evidence type="ECO:0000313" key="2">
    <source>
        <dbReference type="EMBL" id="MDW9252901.1"/>
    </source>
</evidence>
<evidence type="ECO:0000256" key="1">
    <source>
        <dbReference type="SAM" id="MobiDB-lite"/>
    </source>
</evidence>
<reference evidence="2" key="1">
    <citation type="submission" date="2018-08" db="EMBL/GenBank/DDBJ databases">
        <title>Identification of Burkholderia cepacia strains that express a Burkholderia pseudomallei-like capsular polysaccharide.</title>
        <authorList>
            <person name="Burtnick M.N."/>
            <person name="Vongsouvath M."/>
            <person name="Newton P."/>
            <person name="Wuthiekanun V."/>
            <person name="Limmathurotsakul D."/>
            <person name="Brett P.J."/>
            <person name="Chantratita N."/>
            <person name="Dance D.A."/>
        </authorList>
    </citation>
    <scope>NUCLEOTIDE SEQUENCE</scope>
    <source>
        <strain evidence="2">SBXCC001</strain>
    </source>
</reference>
<name>A0AAW9CTF0_BURTH</name>
<gene>
    <name evidence="2" type="ORF">C7S16_4475</name>
</gene>
<feature type="region of interest" description="Disordered" evidence="1">
    <location>
        <begin position="38"/>
        <end position="61"/>
    </location>
</feature>
<dbReference type="Proteomes" id="UP001272137">
    <property type="component" value="Unassembled WGS sequence"/>
</dbReference>
<protein>
    <submittedName>
        <fullName evidence="2">Uncharacterized protein</fullName>
    </submittedName>
</protein>
<organism evidence="2 3">
    <name type="scientific">Burkholderia thailandensis</name>
    <dbReference type="NCBI Taxonomy" id="57975"/>
    <lineage>
        <taxon>Bacteria</taxon>
        <taxon>Pseudomonadati</taxon>
        <taxon>Pseudomonadota</taxon>
        <taxon>Betaproteobacteria</taxon>
        <taxon>Burkholderiales</taxon>
        <taxon>Burkholderiaceae</taxon>
        <taxon>Burkholderia</taxon>
        <taxon>pseudomallei group</taxon>
    </lineage>
</organism>
<evidence type="ECO:0000313" key="3">
    <source>
        <dbReference type="Proteomes" id="UP001272137"/>
    </source>
</evidence>